<dbReference type="SUPFAM" id="SSF54285">
    <property type="entry name" value="MoaD/ThiS"/>
    <property type="match status" value="1"/>
</dbReference>
<name>A0A8C7WTL8_9TELE</name>
<dbReference type="InterPro" id="IPR016155">
    <property type="entry name" value="Mopterin_synth/thiamin_S_b"/>
</dbReference>
<sequence>GLPLCVCVQVSVIYFGQSAELTGLKGEELVSVPTPISSRELWELLQQRHPRLAVLRGHVVLAVAQQYIPIAEQLVVLRDGDEVAVVPPLSGG</sequence>
<dbReference type="AlphaFoldDB" id="A0A8C7WTL8"/>
<evidence type="ECO:0000256" key="3">
    <source>
        <dbReference type="ARBA" id="ARBA00023150"/>
    </source>
</evidence>
<evidence type="ECO:0008006" key="6">
    <source>
        <dbReference type="Google" id="ProtNLM"/>
    </source>
</evidence>
<dbReference type="Proteomes" id="UP000694383">
    <property type="component" value="Unplaced"/>
</dbReference>
<dbReference type="GeneTree" id="ENSGT00530000066485"/>
<dbReference type="InterPro" id="IPR003749">
    <property type="entry name" value="ThiS/MoaD-like"/>
</dbReference>
<dbReference type="CDD" id="cd00754">
    <property type="entry name" value="Ubl_MoaD"/>
    <property type="match status" value="1"/>
</dbReference>
<dbReference type="Gene3D" id="3.10.20.30">
    <property type="match status" value="1"/>
</dbReference>
<dbReference type="Pfam" id="PF02597">
    <property type="entry name" value="ThiS"/>
    <property type="match status" value="1"/>
</dbReference>
<keyword evidence="5" id="KW-1185">Reference proteome</keyword>
<dbReference type="InterPro" id="IPR012675">
    <property type="entry name" value="Beta-grasp_dom_sf"/>
</dbReference>
<dbReference type="UniPathway" id="UPA00344"/>
<keyword evidence="2" id="KW-0547">Nucleotide-binding</keyword>
<dbReference type="PANTHER" id="PTHR33359:SF1">
    <property type="entry name" value="MOLYBDOPTERIN SYNTHASE SULFUR CARRIER SUBUNIT"/>
    <property type="match status" value="1"/>
</dbReference>
<proteinExistence type="predicted"/>
<dbReference type="InterPro" id="IPR044672">
    <property type="entry name" value="MOCS2A"/>
</dbReference>
<protein>
    <recommendedName>
        <fullName evidence="6">MOC2A synthase</fullName>
    </recommendedName>
</protein>
<evidence type="ECO:0000313" key="5">
    <source>
        <dbReference type="Proteomes" id="UP000694383"/>
    </source>
</evidence>
<dbReference type="FunFam" id="3.10.20.30:FF:000010">
    <property type="entry name" value="Molybdopterin synthase sulfur carrier subunit"/>
    <property type="match status" value="1"/>
</dbReference>
<evidence type="ECO:0000256" key="2">
    <source>
        <dbReference type="ARBA" id="ARBA00022741"/>
    </source>
</evidence>
<dbReference type="GO" id="GO:0006777">
    <property type="term" value="P:Mo-molybdopterin cofactor biosynthetic process"/>
    <property type="evidence" value="ECO:0007669"/>
    <property type="project" value="UniProtKB-KW"/>
</dbReference>
<comment type="pathway">
    <text evidence="1">Cofactor biosynthesis; molybdopterin biosynthesis.</text>
</comment>
<dbReference type="Ensembl" id="ENSOSIT00000003163.1">
    <property type="protein sequence ID" value="ENSOSIP00000002948.1"/>
    <property type="gene ID" value="ENSOSIG00000001877.1"/>
</dbReference>
<evidence type="ECO:0000313" key="4">
    <source>
        <dbReference type="Ensembl" id="ENSOSIP00000002948.1"/>
    </source>
</evidence>
<evidence type="ECO:0000256" key="1">
    <source>
        <dbReference type="ARBA" id="ARBA00005046"/>
    </source>
</evidence>
<dbReference type="GO" id="GO:1990133">
    <property type="term" value="C:molybdopterin adenylyltransferase complex"/>
    <property type="evidence" value="ECO:0007669"/>
    <property type="project" value="TreeGrafter"/>
</dbReference>
<reference evidence="4" key="1">
    <citation type="submission" date="2025-08" db="UniProtKB">
        <authorList>
            <consortium name="Ensembl"/>
        </authorList>
    </citation>
    <scope>IDENTIFICATION</scope>
</reference>
<dbReference type="GO" id="GO:0000166">
    <property type="term" value="F:nucleotide binding"/>
    <property type="evidence" value="ECO:0007669"/>
    <property type="project" value="UniProtKB-KW"/>
</dbReference>
<dbReference type="PANTHER" id="PTHR33359">
    <property type="entry name" value="MOLYBDOPTERIN SYNTHASE SULFUR CARRIER SUBUNIT"/>
    <property type="match status" value="1"/>
</dbReference>
<accession>A0A8C7WTL8</accession>
<reference evidence="4" key="2">
    <citation type="submission" date="2025-09" db="UniProtKB">
        <authorList>
            <consortium name="Ensembl"/>
        </authorList>
    </citation>
    <scope>IDENTIFICATION</scope>
</reference>
<organism evidence="4 5">
    <name type="scientific">Oryzias sinensis</name>
    <name type="common">Chinese medaka</name>
    <dbReference type="NCBI Taxonomy" id="183150"/>
    <lineage>
        <taxon>Eukaryota</taxon>
        <taxon>Metazoa</taxon>
        <taxon>Chordata</taxon>
        <taxon>Craniata</taxon>
        <taxon>Vertebrata</taxon>
        <taxon>Euteleostomi</taxon>
        <taxon>Actinopterygii</taxon>
        <taxon>Neopterygii</taxon>
        <taxon>Teleostei</taxon>
        <taxon>Neoteleostei</taxon>
        <taxon>Acanthomorphata</taxon>
        <taxon>Ovalentaria</taxon>
        <taxon>Atherinomorphae</taxon>
        <taxon>Beloniformes</taxon>
        <taxon>Adrianichthyidae</taxon>
        <taxon>Oryziinae</taxon>
        <taxon>Oryzias</taxon>
    </lineage>
</organism>
<keyword evidence="3" id="KW-0501">Molybdenum cofactor biosynthesis</keyword>